<dbReference type="Proteomes" id="UP000199181">
    <property type="component" value="Unassembled WGS sequence"/>
</dbReference>
<evidence type="ECO:0000256" key="1">
    <source>
        <dbReference type="ARBA" id="ARBA00022670"/>
    </source>
</evidence>
<reference evidence="8" key="1">
    <citation type="submission" date="2016-10" db="EMBL/GenBank/DDBJ databases">
        <authorList>
            <person name="Varghese N."/>
            <person name="Submissions S."/>
        </authorList>
    </citation>
    <scope>NUCLEOTIDE SEQUENCE [LARGE SCALE GENOMIC DNA]</scope>
    <source>
        <strain evidence="8">DSM 16858</strain>
    </source>
</reference>
<dbReference type="GO" id="GO:0000502">
    <property type="term" value="C:proteasome complex"/>
    <property type="evidence" value="ECO:0007669"/>
    <property type="project" value="UniProtKB-KW"/>
</dbReference>
<dbReference type="AlphaFoldDB" id="A0A1H9ZFI9"/>
<name>A0A1H9ZFI9_9BACT</name>
<accession>A0A1H9ZFI9</accession>
<dbReference type="InterPro" id="IPR028090">
    <property type="entry name" value="JAB_dom_prok"/>
</dbReference>
<evidence type="ECO:0000256" key="3">
    <source>
        <dbReference type="ARBA" id="ARBA00022801"/>
    </source>
</evidence>
<dbReference type="InterPro" id="IPR051929">
    <property type="entry name" value="VirAsm_ModProt"/>
</dbReference>
<dbReference type="CDD" id="cd08070">
    <property type="entry name" value="MPN_like"/>
    <property type="match status" value="1"/>
</dbReference>
<dbReference type="PANTHER" id="PTHR34858">
    <property type="entry name" value="CYSO-CYSTEINE PEPTIDASE"/>
    <property type="match status" value="1"/>
</dbReference>
<dbReference type="EMBL" id="FOIJ01000001">
    <property type="protein sequence ID" value="SES80072.1"/>
    <property type="molecule type" value="Genomic_DNA"/>
</dbReference>
<feature type="domain" description="JAB" evidence="6">
    <location>
        <begin position="11"/>
        <end position="130"/>
    </location>
</feature>
<dbReference type="GO" id="GO:0008235">
    <property type="term" value="F:metalloexopeptidase activity"/>
    <property type="evidence" value="ECO:0007669"/>
    <property type="project" value="TreeGrafter"/>
</dbReference>
<evidence type="ECO:0000256" key="2">
    <source>
        <dbReference type="ARBA" id="ARBA00022723"/>
    </source>
</evidence>
<organism evidence="7 8">
    <name type="scientific">Stigmatella erecta</name>
    <dbReference type="NCBI Taxonomy" id="83460"/>
    <lineage>
        <taxon>Bacteria</taxon>
        <taxon>Pseudomonadati</taxon>
        <taxon>Myxococcota</taxon>
        <taxon>Myxococcia</taxon>
        <taxon>Myxococcales</taxon>
        <taxon>Cystobacterineae</taxon>
        <taxon>Archangiaceae</taxon>
        <taxon>Stigmatella</taxon>
    </lineage>
</organism>
<dbReference type="GO" id="GO:0006508">
    <property type="term" value="P:proteolysis"/>
    <property type="evidence" value="ECO:0007669"/>
    <property type="project" value="UniProtKB-KW"/>
</dbReference>
<proteinExistence type="predicted"/>
<evidence type="ECO:0000259" key="6">
    <source>
        <dbReference type="Pfam" id="PF14464"/>
    </source>
</evidence>
<gene>
    <name evidence="7" type="ORF">SAMN05443639_101269</name>
</gene>
<keyword evidence="3" id="KW-0378">Hydrolase</keyword>
<evidence type="ECO:0000313" key="7">
    <source>
        <dbReference type="EMBL" id="SES80072.1"/>
    </source>
</evidence>
<dbReference type="PANTHER" id="PTHR34858:SF1">
    <property type="entry name" value="CYSO-CYSTEINE PEPTIDASE"/>
    <property type="match status" value="1"/>
</dbReference>
<evidence type="ECO:0000313" key="8">
    <source>
        <dbReference type="Proteomes" id="UP000199181"/>
    </source>
</evidence>
<keyword evidence="2" id="KW-0479">Metal-binding</keyword>
<keyword evidence="7" id="KW-0647">Proteasome</keyword>
<sequence length="151" mass="16680">MPGDELPGELSDVLRHLEACYPLEGCGVLLRTEAGGWRVRPLFNAYDRYHAADPGRFPRSARTAFLVEPQEWLAVNREADARNEQVACLFHSHVEGVARLSAEDRHAAAPGGTPLFPGVSYLVVNVAQGRAAEARWYRWGGGEFQDQPVPL</sequence>
<keyword evidence="1" id="KW-0645">Protease</keyword>
<dbReference type="Gene3D" id="3.40.140.10">
    <property type="entry name" value="Cytidine Deaminase, domain 2"/>
    <property type="match status" value="1"/>
</dbReference>
<dbReference type="SUPFAM" id="SSF102712">
    <property type="entry name" value="JAB1/MPN domain"/>
    <property type="match status" value="1"/>
</dbReference>
<keyword evidence="5" id="KW-0482">Metalloprotease</keyword>
<protein>
    <submittedName>
        <fullName evidence="7">Proteasome lid subunit RPN8/RPN11, contains Jab1/MPN metalloenzyme (JAMM) motif</fullName>
    </submittedName>
</protein>
<evidence type="ECO:0000256" key="5">
    <source>
        <dbReference type="ARBA" id="ARBA00023049"/>
    </source>
</evidence>
<keyword evidence="4" id="KW-0862">Zinc</keyword>
<dbReference type="Pfam" id="PF14464">
    <property type="entry name" value="Prok-JAB"/>
    <property type="match status" value="1"/>
</dbReference>
<keyword evidence="8" id="KW-1185">Reference proteome</keyword>
<dbReference type="RefSeq" id="WP_093515851.1">
    <property type="nucleotide sequence ID" value="NZ_FOIJ01000001.1"/>
</dbReference>
<evidence type="ECO:0000256" key="4">
    <source>
        <dbReference type="ARBA" id="ARBA00022833"/>
    </source>
</evidence>
<dbReference type="GO" id="GO:0008270">
    <property type="term" value="F:zinc ion binding"/>
    <property type="evidence" value="ECO:0007669"/>
    <property type="project" value="TreeGrafter"/>
</dbReference>